<evidence type="ECO:0000313" key="2">
    <source>
        <dbReference type="EMBL" id="SFE54969.1"/>
    </source>
</evidence>
<evidence type="ECO:0000313" key="3">
    <source>
        <dbReference type="Proteomes" id="UP000183410"/>
    </source>
</evidence>
<gene>
    <name evidence="2" type="ORF">SAMN04487969_103339</name>
</gene>
<sequence length="154" mass="17900">MSYLSGIIGLLNNDRIPMNPCTNEDLAQVKEAIGDNELPEAYIEFLKIMGRGTEHTFLRGHSCFMDELLILKEGGQELLEENEFSKKLTENDFVFWMSQGCMFCFFKLDEGDNPPIYFYSESTDQDDFYKIADTFTDFLLAMYTKDKDVFKKKD</sequence>
<organism evidence="2 3">
    <name type="scientific">Paenibacillus algorifonticola</name>
    <dbReference type="NCBI Taxonomy" id="684063"/>
    <lineage>
        <taxon>Bacteria</taxon>
        <taxon>Bacillati</taxon>
        <taxon>Bacillota</taxon>
        <taxon>Bacilli</taxon>
        <taxon>Bacillales</taxon>
        <taxon>Paenibacillaceae</taxon>
        <taxon>Paenibacillus</taxon>
    </lineage>
</organism>
<keyword evidence="3" id="KW-1185">Reference proteome</keyword>
<dbReference type="OrthoDB" id="6455738at2"/>
<dbReference type="RefSeq" id="WP_046228601.1">
    <property type="nucleotide sequence ID" value="NZ_FONN01000003.1"/>
</dbReference>
<evidence type="ECO:0000259" key="1">
    <source>
        <dbReference type="SMART" id="SM00860"/>
    </source>
</evidence>
<dbReference type="InterPro" id="IPR018958">
    <property type="entry name" value="Knr4/Smi1-like_dom"/>
</dbReference>
<name>A0A1I2BFY5_9BACL</name>
<dbReference type="Gene3D" id="3.40.1580.10">
    <property type="entry name" value="SMI1/KNR4-like"/>
    <property type="match status" value="1"/>
</dbReference>
<proteinExistence type="predicted"/>
<dbReference type="Pfam" id="PF09346">
    <property type="entry name" value="SMI1_KNR4"/>
    <property type="match status" value="1"/>
</dbReference>
<accession>A0A1I2BFY5</accession>
<reference evidence="3" key="1">
    <citation type="submission" date="2016-10" db="EMBL/GenBank/DDBJ databases">
        <authorList>
            <person name="Varghese N."/>
            <person name="Submissions S."/>
        </authorList>
    </citation>
    <scope>NUCLEOTIDE SEQUENCE [LARGE SCALE GENOMIC DNA]</scope>
    <source>
        <strain evidence="3">CGMCC 1.10223</strain>
    </source>
</reference>
<dbReference type="SMART" id="SM00860">
    <property type="entry name" value="SMI1_KNR4"/>
    <property type="match status" value="1"/>
</dbReference>
<dbReference type="EMBL" id="FONN01000003">
    <property type="protein sequence ID" value="SFE54969.1"/>
    <property type="molecule type" value="Genomic_DNA"/>
</dbReference>
<dbReference type="AlphaFoldDB" id="A0A1I2BFY5"/>
<protein>
    <submittedName>
        <fullName evidence="2">SMI1 / KNR4 family (SUKH-1)</fullName>
    </submittedName>
</protein>
<dbReference type="InterPro" id="IPR037883">
    <property type="entry name" value="Knr4/Smi1-like_sf"/>
</dbReference>
<feature type="domain" description="Knr4/Smi1-like" evidence="1">
    <location>
        <begin position="20"/>
        <end position="141"/>
    </location>
</feature>
<dbReference type="Proteomes" id="UP000183410">
    <property type="component" value="Unassembled WGS sequence"/>
</dbReference>
<dbReference type="SUPFAM" id="SSF160631">
    <property type="entry name" value="SMI1/KNR4-like"/>
    <property type="match status" value="1"/>
</dbReference>